<dbReference type="AlphaFoldDB" id="A0AA41JH95"/>
<keyword evidence="2" id="KW-0808">Transferase</keyword>
<dbReference type="GO" id="GO:0004674">
    <property type="term" value="F:protein serine/threonine kinase activity"/>
    <property type="evidence" value="ECO:0007669"/>
    <property type="project" value="TreeGrafter"/>
</dbReference>
<organism evidence="5 6">
    <name type="scientific">Burkholderia ambifaria</name>
    <dbReference type="NCBI Taxonomy" id="152480"/>
    <lineage>
        <taxon>Bacteria</taxon>
        <taxon>Pseudomonadati</taxon>
        <taxon>Pseudomonadota</taxon>
        <taxon>Betaproteobacteria</taxon>
        <taxon>Burkholderiales</taxon>
        <taxon>Burkholderiaceae</taxon>
        <taxon>Burkholderia</taxon>
        <taxon>Burkholderia cepacia complex</taxon>
    </lineage>
</organism>
<evidence type="ECO:0000256" key="2">
    <source>
        <dbReference type="ARBA" id="ARBA00022679"/>
    </source>
</evidence>
<dbReference type="EMBL" id="JAGSVG010000001">
    <property type="protein sequence ID" value="MBR8127675.1"/>
    <property type="molecule type" value="Genomic_DNA"/>
</dbReference>
<comment type="caution">
    <text evidence="5">The sequence shown here is derived from an EMBL/GenBank/DDBJ whole genome shotgun (WGS) entry which is preliminary data.</text>
</comment>
<dbReference type="PANTHER" id="PTHR37419:SF8">
    <property type="entry name" value="TOXIN YJJJ"/>
    <property type="match status" value="1"/>
</dbReference>
<dbReference type="InterPro" id="IPR016869">
    <property type="entry name" value="UCP028135_HipA-like"/>
</dbReference>
<dbReference type="RefSeq" id="WP_105788161.1">
    <property type="nucleotide sequence ID" value="NZ_CADERF010000003.1"/>
</dbReference>
<proteinExistence type="inferred from homology"/>
<evidence type="ECO:0000256" key="3">
    <source>
        <dbReference type="ARBA" id="ARBA00022777"/>
    </source>
</evidence>
<dbReference type="Pfam" id="PF07804">
    <property type="entry name" value="HipA_C"/>
    <property type="match status" value="1"/>
</dbReference>
<name>A0AA41JH95_9BURK</name>
<dbReference type="GO" id="GO:0005829">
    <property type="term" value="C:cytosol"/>
    <property type="evidence" value="ECO:0007669"/>
    <property type="project" value="TreeGrafter"/>
</dbReference>
<gene>
    <name evidence="5" type="ORF">KDW93_01485</name>
</gene>
<feature type="domain" description="HipA-like C-terminal" evidence="4">
    <location>
        <begin position="167"/>
        <end position="370"/>
    </location>
</feature>
<reference evidence="5" key="1">
    <citation type="submission" date="2021-04" db="EMBL/GenBank/DDBJ databases">
        <title>A collection of bacterial strains from the Burkholderia cepacia Research Laboratory and Repository.</title>
        <authorList>
            <person name="Lipuma J."/>
            <person name="Spilker T."/>
        </authorList>
    </citation>
    <scope>NUCLEOTIDE SEQUENCE</scope>
    <source>
        <strain evidence="5">AU36012</strain>
    </source>
</reference>
<comment type="similarity">
    <text evidence="1">Belongs to the HipA Ser/Thr kinase family.</text>
</comment>
<dbReference type="Proteomes" id="UP000682266">
    <property type="component" value="Unassembled WGS sequence"/>
</dbReference>
<dbReference type="PIRSF" id="PIRSF028135">
    <property type="entry name" value="UCP028135_HipA-like"/>
    <property type="match status" value="1"/>
</dbReference>
<sequence>MTASCTIQLHADGVWHDVGGVTLFGQPDEGWRGRAYSGYDVEWIVLHQSARDARAMSCTFPVDLEPRVTSHWPAFLIDLLPQGFGRQELLRRLDLAETAEERADWPLLLAGAGNSIGNLRVKEAAQWLAERAGPQQGFTDEEVAARGDAFSEYLAEHGFFVAGSSGVQGEWPKLLLTRADDGLLYLDHTLPDERAVEHYIVKFGRGRNERLAQILRHEAPYMALAQRLGLRVHASLMLRDRSLFIPRFDRARRGGRVIRFGQESIASLTGKAGFGVVPSHDEVCRHLVRQCTDPQTEVAEYLCRDVANLALGNKDNHARNTALQRDFDGCIMLTPLYDFAPMYLHPDGIARRIRWEGNDDGRPDWVRVLDAVVRSSEPQAGDTHVALDRDALQTRLRAMAPHLQEIADHGVDLGLEHDVHAFLKPGLVRLARELDILR</sequence>
<evidence type="ECO:0000313" key="5">
    <source>
        <dbReference type="EMBL" id="MBR8127675.1"/>
    </source>
</evidence>
<dbReference type="InterPro" id="IPR012893">
    <property type="entry name" value="HipA-like_C"/>
</dbReference>
<accession>A0AA41JH95</accession>
<protein>
    <submittedName>
        <fullName evidence="5">Type II toxin-antitoxin system HipA family toxin</fullName>
    </submittedName>
</protein>
<keyword evidence="3" id="KW-0418">Kinase</keyword>
<evidence type="ECO:0000313" key="6">
    <source>
        <dbReference type="Proteomes" id="UP000682266"/>
    </source>
</evidence>
<dbReference type="PANTHER" id="PTHR37419">
    <property type="entry name" value="SERINE/THREONINE-PROTEIN KINASE TOXIN HIPA"/>
    <property type="match status" value="1"/>
</dbReference>
<evidence type="ECO:0000259" key="4">
    <source>
        <dbReference type="Pfam" id="PF07804"/>
    </source>
</evidence>
<dbReference type="InterPro" id="IPR052028">
    <property type="entry name" value="HipA_Ser/Thr_kinase"/>
</dbReference>
<evidence type="ECO:0000256" key="1">
    <source>
        <dbReference type="ARBA" id="ARBA00010164"/>
    </source>
</evidence>